<feature type="transmembrane region" description="Helical" evidence="6">
    <location>
        <begin position="497"/>
        <end position="515"/>
    </location>
</feature>
<dbReference type="GO" id="GO:0005886">
    <property type="term" value="C:plasma membrane"/>
    <property type="evidence" value="ECO:0007669"/>
    <property type="project" value="UniProtKB-SubCell"/>
</dbReference>
<dbReference type="Gene3D" id="3.60.15.10">
    <property type="entry name" value="Ribonuclease Z/Hydroxyacylglutathione hydrolase-like"/>
    <property type="match status" value="1"/>
</dbReference>
<keyword evidence="3 6" id="KW-0812">Transmembrane</keyword>
<protein>
    <submittedName>
        <fullName evidence="9">MBL fold metallo-hydrolase</fullName>
    </submittedName>
</protein>
<feature type="transmembrane region" description="Helical" evidence="6">
    <location>
        <begin position="301"/>
        <end position="317"/>
    </location>
</feature>
<keyword evidence="10" id="KW-1185">Reference proteome</keyword>
<proteinExistence type="predicted"/>
<feature type="transmembrane region" description="Helical" evidence="6">
    <location>
        <begin position="557"/>
        <end position="576"/>
    </location>
</feature>
<keyword evidence="4 6" id="KW-1133">Transmembrane helix</keyword>
<dbReference type="PANTHER" id="PTHR30619">
    <property type="entry name" value="DNA INTERNALIZATION/COMPETENCE PROTEIN COMEC/REC2"/>
    <property type="match status" value="1"/>
</dbReference>
<name>A0A5J5L270_9MICC</name>
<feature type="transmembrane region" description="Helical" evidence="6">
    <location>
        <begin position="80"/>
        <end position="99"/>
    </location>
</feature>
<evidence type="ECO:0000256" key="4">
    <source>
        <dbReference type="ARBA" id="ARBA00022989"/>
    </source>
</evidence>
<reference evidence="9 10" key="1">
    <citation type="submission" date="2019-05" db="EMBL/GenBank/DDBJ databases">
        <title>Kocuria coralli sp. nov., a novel actinobacterium isolated from coral reef seawater.</title>
        <authorList>
            <person name="Li J."/>
        </authorList>
    </citation>
    <scope>NUCLEOTIDE SEQUENCE [LARGE SCALE GENOMIC DNA]</scope>
    <source>
        <strain evidence="9 10">SCSIO 13007</strain>
    </source>
</reference>
<comment type="caution">
    <text evidence="9">The sequence shown here is derived from an EMBL/GenBank/DDBJ whole genome shotgun (WGS) entry which is preliminary data.</text>
</comment>
<dbReference type="Proteomes" id="UP000325957">
    <property type="component" value="Unassembled WGS sequence"/>
</dbReference>
<comment type="subcellular location">
    <subcellularLocation>
        <location evidence="1">Cell membrane</location>
        <topology evidence="1">Multi-pass membrane protein</topology>
    </subcellularLocation>
</comment>
<evidence type="ECO:0000256" key="5">
    <source>
        <dbReference type="ARBA" id="ARBA00023136"/>
    </source>
</evidence>
<organism evidence="9 10">
    <name type="scientific">Kocuria coralli</name>
    <dbReference type="NCBI Taxonomy" id="1461025"/>
    <lineage>
        <taxon>Bacteria</taxon>
        <taxon>Bacillati</taxon>
        <taxon>Actinomycetota</taxon>
        <taxon>Actinomycetes</taxon>
        <taxon>Micrococcales</taxon>
        <taxon>Micrococcaceae</taxon>
        <taxon>Kocuria</taxon>
    </lineage>
</organism>
<evidence type="ECO:0000313" key="9">
    <source>
        <dbReference type="EMBL" id="KAA9395071.1"/>
    </source>
</evidence>
<evidence type="ECO:0000256" key="1">
    <source>
        <dbReference type="ARBA" id="ARBA00004651"/>
    </source>
</evidence>
<dbReference type="Pfam" id="PF00753">
    <property type="entry name" value="Lactamase_B"/>
    <property type="match status" value="1"/>
</dbReference>
<dbReference type="InterPro" id="IPR035681">
    <property type="entry name" value="ComA-like_MBL"/>
</dbReference>
<keyword evidence="9" id="KW-0378">Hydrolase</keyword>
<dbReference type="AlphaFoldDB" id="A0A5J5L270"/>
<dbReference type="RefSeq" id="WP_158032995.1">
    <property type="nucleotide sequence ID" value="NZ_ML708612.1"/>
</dbReference>
<dbReference type="CDD" id="cd07731">
    <property type="entry name" value="ComA-like_MBL-fold"/>
    <property type="match status" value="1"/>
</dbReference>
<feature type="transmembrane region" description="Helical" evidence="6">
    <location>
        <begin position="346"/>
        <end position="363"/>
    </location>
</feature>
<evidence type="ECO:0000313" key="10">
    <source>
        <dbReference type="Proteomes" id="UP000325957"/>
    </source>
</evidence>
<dbReference type="InterPro" id="IPR036866">
    <property type="entry name" value="RibonucZ/Hydroxyglut_hydro"/>
</dbReference>
<dbReference type="GO" id="GO:0016787">
    <property type="term" value="F:hydrolase activity"/>
    <property type="evidence" value="ECO:0007669"/>
    <property type="project" value="UniProtKB-KW"/>
</dbReference>
<evidence type="ECO:0000259" key="8">
    <source>
        <dbReference type="Pfam" id="PF03772"/>
    </source>
</evidence>
<feature type="transmembrane region" description="Helical" evidence="6">
    <location>
        <begin position="30"/>
        <end position="48"/>
    </location>
</feature>
<feature type="transmembrane region" description="Helical" evidence="6">
    <location>
        <begin position="369"/>
        <end position="387"/>
    </location>
</feature>
<dbReference type="SUPFAM" id="SSF56281">
    <property type="entry name" value="Metallo-hydrolase/oxidoreductase"/>
    <property type="match status" value="1"/>
</dbReference>
<feature type="domain" description="Metallo-beta-lactamase" evidence="7">
    <location>
        <begin position="590"/>
        <end position="673"/>
    </location>
</feature>
<evidence type="ECO:0000256" key="6">
    <source>
        <dbReference type="SAM" id="Phobius"/>
    </source>
</evidence>
<feature type="transmembrane region" description="Helical" evidence="6">
    <location>
        <begin position="399"/>
        <end position="420"/>
    </location>
</feature>
<dbReference type="InterPro" id="IPR004477">
    <property type="entry name" value="ComEC_N"/>
</dbReference>
<feature type="transmembrane region" description="Helical" evidence="6">
    <location>
        <begin position="54"/>
        <end position="73"/>
    </location>
</feature>
<feature type="transmembrane region" description="Helical" evidence="6">
    <location>
        <begin position="466"/>
        <end position="485"/>
    </location>
</feature>
<sequence>MDWPERQASRKQAARDRELRALRPTWDLRLVPAGITAWAAALLGAGEVMSSPPAPHLVGVLLVSLAAGCVALSRTRARRAIPAVILCSLVASAVLVVGWQDRAATEQSHERLFAAEGSQPSETPPVRLELAIEDRPSAWVAADRFSGGDGGEAATGVVVPVQLEDGSQGTLFADDMRWATVKAGQTAEVVVTAEPPRAGDLVLRAAGPPSVTGLVERDGLMQWLEEAKARFMAATLAHGPDVSSLLPGMTYGDRSGFDPALEQAMKDTGLTHLTAVSGSNCALVMVLAGQIALSLGARRRGCILAGLGALVVFVLLVGPDPSVLRAATMGSVAAVGVLAGRAGASLAALSAAMCLLLTVDPGLGTDFGFALSVCATAGIVITGRPLIRILDRWLPTTLSTVVAIPLAAQVWCAPVLSLLTPTVAVWSVPANAVVAPVVPVVTMIGLAALLTVGIGGVLGQAVAETLMFPGGWMVQFVAGAARFFAGIPGSVVPWWEAPTGPLLMLVISAVVVVVINRLDARSAAPVTSGYALPGPAPGPVPEDDWLLARRSRLRWRLAAAGIVVVCVASLLALWVFQPAARTDWQAIACDVGQGDALLLRGTAETGTTTVLIDAGPDPAAIRRCLRDAEVETLDLLILTHDHADHVGGAAGLDQQVEISRIWFSTGTGRAPQEISGWDTPSETPVPGTVLEGPGLKLRVLGPLTQPAPAVDSGGENNASLVIRAEITEREGDDAIVVSWLAAGDMEEDGARRLIGAYGADSGGPLDTDVLKVSHHGARNGGVEIIDAATPLLAVVSVGSDNTYGHPHPAITGHLAEAGIPLARTDQLGSVGLFHDDGGLTAEPLH</sequence>
<keyword evidence="5 6" id="KW-0472">Membrane</keyword>
<evidence type="ECO:0000256" key="2">
    <source>
        <dbReference type="ARBA" id="ARBA00022475"/>
    </source>
</evidence>
<dbReference type="Pfam" id="PF03772">
    <property type="entry name" value="Competence"/>
    <property type="match status" value="1"/>
</dbReference>
<dbReference type="PANTHER" id="PTHR30619:SF1">
    <property type="entry name" value="RECOMBINATION PROTEIN 2"/>
    <property type="match status" value="1"/>
</dbReference>
<dbReference type="NCBIfam" id="TIGR00360">
    <property type="entry name" value="ComEC_N-term"/>
    <property type="match status" value="1"/>
</dbReference>
<dbReference type="EMBL" id="SZWF01000003">
    <property type="protein sequence ID" value="KAA9395071.1"/>
    <property type="molecule type" value="Genomic_DNA"/>
</dbReference>
<dbReference type="InterPro" id="IPR001279">
    <property type="entry name" value="Metallo-B-lactamas"/>
</dbReference>
<feature type="domain" description="ComEC/Rec2-related protein" evidence="8">
    <location>
        <begin position="249"/>
        <end position="514"/>
    </location>
</feature>
<dbReference type="InterPro" id="IPR052159">
    <property type="entry name" value="Competence_DNA_uptake"/>
</dbReference>
<evidence type="ECO:0000259" key="7">
    <source>
        <dbReference type="Pfam" id="PF00753"/>
    </source>
</evidence>
<keyword evidence="2" id="KW-1003">Cell membrane</keyword>
<evidence type="ECO:0000256" key="3">
    <source>
        <dbReference type="ARBA" id="ARBA00022692"/>
    </source>
</evidence>
<feature type="transmembrane region" description="Helical" evidence="6">
    <location>
        <begin position="432"/>
        <end position="454"/>
    </location>
</feature>
<accession>A0A5J5L270</accession>
<gene>
    <name evidence="9" type="ORF">FCK90_03965</name>
</gene>
<dbReference type="OrthoDB" id="7177610at2"/>